<protein>
    <submittedName>
        <fullName evidence="2">Uncharacterized protein</fullName>
    </submittedName>
</protein>
<accession>A0ABP9PUP3</accession>
<dbReference type="Proteomes" id="UP001500192">
    <property type="component" value="Unassembled WGS sequence"/>
</dbReference>
<name>A0ABP9PUP3_9PSEU</name>
<evidence type="ECO:0000313" key="2">
    <source>
        <dbReference type="EMBL" id="GAA5150555.1"/>
    </source>
</evidence>
<feature type="region of interest" description="Disordered" evidence="1">
    <location>
        <begin position="1"/>
        <end position="111"/>
    </location>
</feature>
<evidence type="ECO:0000256" key="1">
    <source>
        <dbReference type="SAM" id="MobiDB-lite"/>
    </source>
</evidence>
<comment type="caution">
    <text evidence="2">The sequence shown here is derived from an EMBL/GenBank/DDBJ whole genome shotgun (WGS) entry which is preliminary data.</text>
</comment>
<feature type="compositionally biased region" description="Polar residues" evidence="1">
    <location>
        <begin position="101"/>
        <end position="111"/>
    </location>
</feature>
<keyword evidence="3" id="KW-1185">Reference proteome</keyword>
<sequence>MGVAGLAWGSAPCTPHQPRHSRRLGEYFCPSPVGARHQDSACGRLGPRDRRPQPPPAPRPSPPATGPGYPRHRPATYAPQRNAPQQPHPAPEANTPPRPHSGTTLTPSPSG</sequence>
<feature type="compositionally biased region" description="Pro residues" evidence="1">
    <location>
        <begin position="86"/>
        <end position="99"/>
    </location>
</feature>
<gene>
    <name evidence="2" type="ORF">GCM10023214_00050</name>
</gene>
<reference evidence="3" key="1">
    <citation type="journal article" date="2019" name="Int. J. Syst. Evol. Microbiol.">
        <title>The Global Catalogue of Microorganisms (GCM) 10K type strain sequencing project: providing services to taxonomists for standard genome sequencing and annotation.</title>
        <authorList>
            <consortium name="The Broad Institute Genomics Platform"/>
            <consortium name="The Broad Institute Genome Sequencing Center for Infectious Disease"/>
            <person name="Wu L."/>
            <person name="Ma J."/>
        </authorList>
    </citation>
    <scope>NUCLEOTIDE SEQUENCE [LARGE SCALE GENOMIC DNA]</scope>
    <source>
        <strain evidence="3">JCM 18054</strain>
    </source>
</reference>
<organism evidence="2 3">
    <name type="scientific">Amycolatopsis dongchuanensis</name>
    <dbReference type="NCBI Taxonomy" id="1070866"/>
    <lineage>
        <taxon>Bacteria</taxon>
        <taxon>Bacillati</taxon>
        <taxon>Actinomycetota</taxon>
        <taxon>Actinomycetes</taxon>
        <taxon>Pseudonocardiales</taxon>
        <taxon>Pseudonocardiaceae</taxon>
        <taxon>Amycolatopsis</taxon>
    </lineage>
</organism>
<dbReference type="EMBL" id="BAABIB010000002">
    <property type="protein sequence ID" value="GAA5150555.1"/>
    <property type="molecule type" value="Genomic_DNA"/>
</dbReference>
<evidence type="ECO:0000313" key="3">
    <source>
        <dbReference type="Proteomes" id="UP001500192"/>
    </source>
</evidence>
<proteinExistence type="predicted"/>
<feature type="compositionally biased region" description="Pro residues" evidence="1">
    <location>
        <begin position="53"/>
        <end position="65"/>
    </location>
</feature>